<dbReference type="GO" id="GO:0015288">
    <property type="term" value="F:porin activity"/>
    <property type="evidence" value="ECO:0007669"/>
    <property type="project" value="TreeGrafter"/>
</dbReference>
<dbReference type="SUPFAM" id="SSF56954">
    <property type="entry name" value="Outer membrane efflux proteins (OEP)"/>
    <property type="match status" value="1"/>
</dbReference>
<dbReference type="Proteomes" id="UP000199233">
    <property type="component" value="Unassembled WGS sequence"/>
</dbReference>
<dbReference type="GO" id="GO:0015562">
    <property type="term" value="F:efflux transmembrane transporter activity"/>
    <property type="evidence" value="ECO:0007669"/>
    <property type="project" value="InterPro"/>
</dbReference>
<evidence type="ECO:0000256" key="5">
    <source>
        <dbReference type="ARBA" id="ARBA00022692"/>
    </source>
</evidence>
<keyword evidence="5" id="KW-0812">Transmembrane</keyword>
<dbReference type="InterPro" id="IPR003423">
    <property type="entry name" value="OMP_efflux"/>
</dbReference>
<evidence type="ECO:0000256" key="3">
    <source>
        <dbReference type="ARBA" id="ARBA00022448"/>
    </source>
</evidence>
<dbReference type="PANTHER" id="PTHR30026">
    <property type="entry name" value="OUTER MEMBRANE PROTEIN TOLC"/>
    <property type="match status" value="1"/>
</dbReference>
<comment type="subcellular location">
    <subcellularLocation>
        <location evidence="1">Cell outer membrane</location>
    </subcellularLocation>
</comment>
<evidence type="ECO:0000256" key="8">
    <source>
        <dbReference type="SAM" id="SignalP"/>
    </source>
</evidence>
<evidence type="ECO:0000256" key="7">
    <source>
        <dbReference type="ARBA" id="ARBA00023237"/>
    </source>
</evidence>
<reference evidence="9 10" key="1">
    <citation type="submission" date="2016-10" db="EMBL/GenBank/DDBJ databases">
        <authorList>
            <person name="de Groot N.N."/>
        </authorList>
    </citation>
    <scope>NUCLEOTIDE SEQUENCE [LARGE SCALE GENOMIC DNA]</scope>
    <source>
        <strain evidence="9 10">DSM 25927</strain>
    </source>
</reference>
<evidence type="ECO:0000313" key="10">
    <source>
        <dbReference type="Proteomes" id="UP000199233"/>
    </source>
</evidence>
<feature type="chain" id="PRO_5011463298" evidence="8">
    <location>
        <begin position="24"/>
        <end position="475"/>
    </location>
</feature>
<gene>
    <name evidence="9" type="ORF">SAMN04488038_102214</name>
</gene>
<feature type="signal peptide" evidence="8">
    <location>
        <begin position="1"/>
        <end position="23"/>
    </location>
</feature>
<keyword evidence="4" id="KW-1134">Transmembrane beta strand</keyword>
<sequence>MHSKRSRHWWLFIGLAAAQPLLAALAQTPSGEPPATAATAGGLEAGQALDLSLPPAETVAPLSAPDSFGDAGAMSLAQALNRAWRDNPQVLQAMKALEATGYDISGARTGYLPYVSYSAAQSRGGSSVIDGRSTVVSVVQPLWSGGSTGALVAQAKAKRQTALADFNNTRLQLGLKTAEAYLNVAASQELDQQWQKYIAELQRLLGVIQRRAKEGAAPQADVETALARLRQAQSGAEANRAVYEANRAQLESLILARPDTVYWPPDNTRLSDEEVSGAGTVGIQGHPVRQTALAQLAAQDASTRQAKAALWPQVSLQFKHQISGEILDPSNDDVTSLALSYQTDNGLKGFLAYKAEQQRAESAQARYQAAIREVDASIRVARAQRQAALLQIASQEEATRSTSALVDSFIRQFEVGRKTWLEVLNAQREANEQVLQLVSVRRGFWLANAQLALQALYWRRLSDAAPVIEYVGEGP</sequence>
<evidence type="ECO:0000256" key="4">
    <source>
        <dbReference type="ARBA" id="ARBA00022452"/>
    </source>
</evidence>
<dbReference type="AlphaFoldDB" id="A0A1H9BT01"/>
<evidence type="ECO:0000256" key="2">
    <source>
        <dbReference type="ARBA" id="ARBA00007613"/>
    </source>
</evidence>
<organism evidence="9 10">
    <name type="scientific">Solimonas aquatica</name>
    <dbReference type="NCBI Taxonomy" id="489703"/>
    <lineage>
        <taxon>Bacteria</taxon>
        <taxon>Pseudomonadati</taxon>
        <taxon>Pseudomonadota</taxon>
        <taxon>Gammaproteobacteria</taxon>
        <taxon>Nevskiales</taxon>
        <taxon>Nevskiaceae</taxon>
        <taxon>Solimonas</taxon>
    </lineage>
</organism>
<dbReference type="InterPro" id="IPR051906">
    <property type="entry name" value="TolC-like"/>
</dbReference>
<accession>A0A1H9BT01</accession>
<evidence type="ECO:0000313" key="9">
    <source>
        <dbReference type="EMBL" id="SEP92114.1"/>
    </source>
</evidence>
<keyword evidence="3" id="KW-0813">Transport</keyword>
<dbReference type="Pfam" id="PF02321">
    <property type="entry name" value="OEP"/>
    <property type="match status" value="2"/>
</dbReference>
<comment type="similarity">
    <text evidence="2">Belongs to the outer membrane factor (OMF) (TC 1.B.17) family.</text>
</comment>
<dbReference type="GO" id="GO:0009279">
    <property type="term" value="C:cell outer membrane"/>
    <property type="evidence" value="ECO:0007669"/>
    <property type="project" value="UniProtKB-SubCell"/>
</dbReference>
<dbReference type="EMBL" id="FOFS01000002">
    <property type="protein sequence ID" value="SEP92114.1"/>
    <property type="molecule type" value="Genomic_DNA"/>
</dbReference>
<dbReference type="PANTHER" id="PTHR30026:SF22">
    <property type="entry name" value="OUTER MEMBRANE EFFLUX PROTEIN"/>
    <property type="match status" value="1"/>
</dbReference>
<proteinExistence type="inferred from homology"/>
<keyword evidence="6" id="KW-0472">Membrane</keyword>
<protein>
    <submittedName>
        <fullName evidence="9">Outer membrane protein TolC</fullName>
    </submittedName>
</protein>
<dbReference type="GO" id="GO:1990281">
    <property type="term" value="C:efflux pump complex"/>
    <property type="evidence" value="ECO:0007669"/>
    <property type="project" value="TreeGrafter"/>
</dbReference>
<keyword evidence="10" id="KW-1185">Reference proteome</keyword>
<keyword evidence="7" id="KW-0998">Cell outer membrane</keyword>
<name>A0A1H9BT01_9GAMM</name>
<dbReference type="STRING" id="489703.SAMN04488038_102214"/>
<dbReference type="Gene3D" id="1.20.1600.10">
    <property type="entry name" value="Outer membrane efflux proteins (OEP)"/>
    <property type="match status" value="1"/>
</dbReference>
<evidence type="ECO:0000256" key="6">
    <source>
        <dbReference type="ARBA" id="ARBA00023136"/>
    </source>
</evidence>
<evidence type="ECO:0000256" key="1">
    <source>
        <dbReference type="ARBA" id="ARBA00004442"/>
    </source>
</evidence>
<keyword evidence="8" id="KW-0732">Signal</keyword>